<proteinExistence type="predicted"/>
<keyword evidence="1" id="KW-0472">Membrane</keyword>
<organism evidence="2 3">
    <name type="scientific">Candidatus Colimorpha enterica</name>
    <dbReference type="NCBI Taxonomy" id="3083063"/>
    <lineage>
        <taxon>Bacteria</taxon>
        <taxon>Pseudomonadati</taxon>
        <taxon>Bacteroidota</taxon>
        <taxon>Bacteroidia</taxon>
        <taxon>Bacteroidales</taxon>
        <taxon>Candidatus Colimorpha</taxon>
    </lineage>
</organism>
<dbReference type="AlphaFoldDB" id="R6U0N6"/>
<dbReference type="Proteomes" id="UP000017938">
    <property type="component" value="Unassembled WGS sequence"/>
</dbReference>
<evidence type="ECO:0000313" key="3">
    <source>
        <dbReference type="Proteomes" id="UP000017938"/>
    </source>
</evidence>
<evidence type="ECO:0000256" key="1">
    <source>
        <dbReference type="SAM" id="Phobius"/>
    </source>
</evidence>
<reference evidence="2" key="1">
    <citation type="submission" date="2012-11" db="EMBL/GenBank/DDBJ databases">
        <title>Dependencies among metagenomic species, viruses, plasmids and units of genetic variation.</title>
        <authorList>
            <person name="Nielsen H.B."/>
            <person name="Almeida M."/>
            <person name="Juncker A.S."/>
            <person name="Rasmussen S."/>
            <person name="Li J."/>
            <person name="Sunagawa S."/>
            <person name="Plichta D."/>
            <person name="Gautier L."/>
            <person name="Le Chatelier E."/>
            <person name="Peletier E."/>
            <person name="Bonde I."/>
            <person name="Nielsen T."/>
            <person name="Manichanh C."/>
            <person name="Arumugam M."/>
            <person name="Batto J."/>
            <person name="Santos M.B.Q.D."/>
            <person name="Blom N."/>
            <person name="Borruel N."/>
            <person name="Burgdorf K.S."/>
            <person name="Boumezbeur F."/>
            <person name="Casellas F."/>
            <person name="Dore J."/>
            <person name="Guarner F."/>
            <person name="Hansen T."/>
            <person name="Hildebrand F."/>
            <person name="Kaas R.S."/>
            <person name="Kennedy S."/>
            <person name="Kristiansen K."/>
            <person name="Kultima J.R."/>
            <person name="Leonard P."/>
            <person name="Levenez F."/>
            <person name="Lund O."/>
            <person name="Moumen B."/>
            <person name="Le Paslier D."/>
            <person name="Pons N."/>
            <person name="Pedersen O."/>
            <person name="Prifti E."/>
            <person name="Qin J."/>
            <person name="Raes J."/>
            <person name="Tap J."/>
            <person name="Tims S."/>
            <person name="Ussery D.W."/>
            <person name="Yamada T."/>
            <person name="MetaHit consortium"/>
            <person name="Renault P."/>
            <person name="Sicheritz-Ponten T."/>
            <person name="Bork P."/>
            <person name="Wang J."/>
            <person name="Brunak S."/>
            <person name="Ehrlich S.D."/>
        </authorList>
    </citation>
    <scope>NUCLEOTIDE SEQUENCE [LARGE SCALE GENOMIC DNA]</scope>
</reference>
<feature type="transmembrane region" description="Helical" evidence="1">
    <location>
        <begin position="6"/>
        <end position="26"/>
    </location>
</feature>
<dbReference type="STRING" id="1263015.BN580_01318"/>
<keyword evidence="1" id="KW-0812">Transmembrane</keyword>
<accession>R6U0N6</accession>
<name>R6U0N6_9BACT</name>
<gene>
    <name evidence="2" type="ORF">BN580_01318</name>
</gene>
<dbReference type="EMBL" id="CBFW010000174">
    <property type="protein sequence ID" value="CDC73691.1"/>
    <property type="molecule type" value="Genomic_DNA"/>
</dbReference>
<protein>
    <submittedName>
        <fullName evidence="2">Uncharacterized protein</fullName>
    </submittedName>
</protein>
<comment type="caution">
    <text evidence="2">The sequence shown here is derived from an EMBL/GenBank/DDBJ whole genome shotgun (WGS) entry which is preliminary data.</text>
</comment>
<evidence type="ECO:0000313" key="2">
    <source>
        <dbReference type="EMBL" id="CDC73691.1"/>
    </source>
</evidence>
<keyword evidence="1" id="KW-1133">Transmembrane helix</keyword>
<sequence length="57" mass="6739">MEELYFTLLWIAVAIALIICLFRYLIVVPTELKKIRLILQDGRDIPKDPAKKFDYVE</sequence>